<accession>A0AA88D7S7</accession>
<comment type="caution">
    <text evidence="2">The sequence shown here is derived from an EMBL/GenBank/DDBJ whole genome shotgun (WGS) entry which is preliminary data.</text>
</comment>
<reference evidence="2" key="1">
    <citation type="submission" date="2023-07" db="EMBL/GenBank/DDBJ databases">
        <title>draft genome sequence of fig (Ficus carica).</title>
        <authorList>
            <person name="Takahashi T."/>
            <person name="Nishimura K."/>
        </authorList>
    </citation>
    <scope>NUCLEOTIDE SEQUENCE</scope>
</reference>
<evidence type="ECO:0000313" key="3">
    <source>
        <dbReference type="Proteomes" id="UP001187192"/>
    </source>
</evidence>
<dbReference type="AlphaFoldDB" id="A0AA88D7S7"/>
<protein>
    <submittedName>
        <fullName evidence="2">Uncharacterized protein</fullName>
    </submittedName>
</protein>
<name>A0AA88D7S7_FICCA</name>
<dbReference type="Proteomes" id="UP001187192">
    <property type="component" value="Unassembled WGS sequence"/>
</dbReference>
<sequence length="175" mass="19676">MLPDLNGGGGEPRSRPQGLFLQNPPTGKARIAGYPEYSFFLYSLFLWFFNSTQICPPPSQSDYPDPTPMVDSWHPLPPLQFPHASIGNRRAIWRSWRIRFSHGSPTPLCSIVIEPIETHGGCRVGDLHHRRCSRRSFCILSKGARGAKRARDRRSAWGSRGALRLHGKPTEMTGN</sequence>
<keyword evidence="3" id="KW-1185">Reference proteome</keyword>
<organism evidence="2 3">
    <name type="scientific">Ficus carica</name>
    <name type="common">Common fig</name>
    <dbReference type="NCBI Taxonomy" id="3494"/>
    <lineage>
        <taxon>Eukaryota</taxon>
        <taxon>Viridiplantae</taxon>
        <taxon>Streptophyta</taxon>
        <taxon>Embryophyta</taxon>
        <taxon>Tracheophyta</taxon>
        <taxon>Spermatophyta</taxon>
        <taxon>Magnoliopsida</taxon>
        <taxon>eudicotyledons</taxon>
        <taxon>Gunneridae</taxon>
        <taxon>Pentapetalae</taxon>
        <taxon>rosids</taxon>
        <taxon>fabids</taxon>
        <taxon>Rosales</taxon>
        <taxon>Moraceae</taxon>
        <taxon>Ficeae</taxon>
        <taxon>Ficus</taxon>
    </lineage>
</organism>
<feature type="region of interest" description="Disordered" evidence="1">
    <location>
        <begin position="1"/>
        <end position="22"/>
    </location>
</feature>
<dbReference type="EMBL" id="BTGU01000026">
    <property type="protein sequence ID" value="GMN47740.1"/>
    <property type="molecule type" value="Genomic_DNA"/>
</dbReference>
<feature type="region of interest" description="Disordered" evidence="1">
    <location>
        <begin position="153"/>
        <end position="175"/>
    </location>
</feature>
<gene>
    <name evidence="2" type="ORF">TIFTF001_016925</name>
</gene>
<evidence type="ECO:0000256" key="1">
    <source>
        <dbReference type="SAM" id="MobiDB-lite"/>
    </source>
</evidence>
<proteinExistence type="predicted"/>
<evidence type="ECO:0000313" key="2">
    <source>
        <dbReference type="EMBL" id="GMN47740.1"/>
    </source>
</evidence>
<feature type="compositionally biased region" description="Gly residues" evidence="1">
    <location>
        <begin position="1"/>
        <end position="11"/>
    </location>
</feature>